<name>A0ABY5HSY0_9SPIR</name>
<evidence type="ECO:0000313" key="2">
    <source>
        <dbReference type="Proteomes" id="UP001059401"/>
    </source>
</evidence>
<dbReference type="EMBL" id="CP038802">
    <property type="protein sequence ID" value="UTY28542.1"/>
    <property type="molecule type" value="Genomic_DNA"/>
</dbReference>
<dbReference type="RefSeq" id="WP_255806349.1">
    <property type="nucleotide sequence ID" value="NZ_CP038802.1"/>
</dbReference>
<reference evidence="1" key="1">
    <citation type="submission" date="2019-04" db="EMBL/GenBank/DDBJ databases">
        <title>Whole genome sequencing of oral phylogroup 2 treponemes.</title>
        <authorList>
            <person name="Chan Y."/>
            <person name="Zeng H.H."/>
            <person name="Yu X.L."/>
            <person name="Leung W.K."/>
            <person name="Watt R.M."/>
        </authorList>
    </citation>
    <scope>NUCLEOTIDE SEQUENCE</scope>
    <source>
        <strain evidence="1">OMZ 847</strain>
    </source>
</reference>
<sequence>MKNIKFLILAVMVVFIVSLTACVKDNISTPVEKYTRAAERGDTDAMYILALLYEEGRGGTLKNENAACE</sequence>
<organism evidence="1 2">
    <name type="scientific">Treponema putidum</name>
    <dbReference type="NCBI Taxonomy" id="221027"/>
    <lineage>
        <taxon>Bacteria</taxon>
        <taxon>Pseudomonadati</taxon>
        <taxon>Spirochaetota</taxon>
        <taxon>Spirochaetia</taxon>
        <taxon>Spirochaetales</taxon>
        <taxon>Treponemataceae</taxon>
        <taxon>Treponema</taxon>
    </lineage>
</organism>
<gene>
    <name evidence="1" type="ORF">E4N76_05715</name>
</gene>
<accession>A0ABY5HSY0</accession>
<dbReference type="InterPro" id="IPR011990">
    <property type="entry name" value="TPR-like_helical_dom_sf"/>
</dbReference>
<evidence type="ECO:0000313" key="1">
    <source>
        <dbReference type="EMBL" id="UTY28542.1"/>
    </source>
</evidence>
<dbReference type="Gene3D" id="1.25.40.10">
    <property type="entry name" value="Tetratricopeptide repeat domain"/>
    <property type="match status" value="1"/>
</dbReference>
<dbReference type="SUPFAM" id="SSF81901">
    <property type="entry name" value="HCP-like"/>
    <property type="match status" value="1"/>
</dbReference>
<dbReference type="Proteomes" id="UP001059401">
    <property type="component" value="Chromosome"/>
</dbReference>
<protein>
    <submittedName>
        <fullName evidence="1">Sel1 repeat family protein</fullName>
    </submittedName>
</protein>
<keyword evidence="2" id="KW-1185">Reference proteome</keyword>
<proteinExistence type="predicted"/>
<dbReference type="PROSITE" id="PS51257">
    <property type="entry name" value="PROKAR_LIPOPROTEIN"/>
    <property type="match status" value="1"/>
</dbReference>